<dbReference type="Proteomes" id="UP000077603">
    <property type="component" value="Chromosome"/>
</dbReference>
<keyword evidence="4" id="KW-1185">Reference proteome</keyword>
<keyword evidence="2" id="KW-0812">Transmembrane</keyword>
<protein>
    <submittedName>
        <fullName evidence="3">MATE family efflux transporter</fullName>
    </submittedName>
</protein>
<keyword evidence="1" id="KW-0813">Transport</keyword>
<keyword evidence="2" id="KW-1133">Transmembrane helix</keyword>
<accession>A0A172Y624</accession>
<feature type="transmembrane region" description="Helical" evidence="2">
    <location>
        <begin position="288"/>
        <end position="313"/>
    </location>
</feature>
<evidence type="ECO:0000256" key="1">
    <source>
        <dbReference type="ARBA" id="ARBA00022448"/>
    </source>
</evidence>
<dbReference type="NCBIfam" id="TIGR00797">
    <property type="entry name" value="matE"/>
    <property type="match status" value="1"/>
</dbReference>
<dbReference type="AlphaFoldDB" id="A0A172Y624"/>
<feature type="transmembrane region" description="Helical" evidence="2">
    <location>
        <begin position="252"/>
        <end position="276"/>
    </location>
</feature>
<dbReference type="PANTHER" id="PTHR43298">
    <property type="entry name" value="MULTIDRUG RESISTANCE PROTEIN NORM-RELATED"/>
    <property type="match status" value="1"/>
</dbReference>
<proteinExistence type="predicted"/>
<feature type="transmembrane region" description="Helical" evidence="2">
    <location>
        <begin position="207"/>
        <end position="231"/>
    </location>
</feature>
<dbReference type="PANTHER" id="PTHR43298:SF2">
    <property type="entry name" value="FMN_FAD EXPORTER YEEO-RELATED"/>
    <property type="match status" value="1"/>
</dbReference>
<feature type="transmembrane region" description="Helical" evidence="2">
    <location>
        <begin position="177"/>
        <end position="195"/>
    </location>
</feature>
<dbReference type="eggNOG" id="COG0534">
    <property type="taxonomic scope" value="Bacteria"/>
</dbReference>
<feature type="transmembrane region" description="Helical" evidence="2">
    <location>
        <begin position="402"/>
        <end position="422"/>
    </location>
</feature>
<dbReference type="InterPro" id="IPR002528">
    <property type="entry name" value="MATE_fam"/>
</dbReference>
<evidence type="ECO:0000313" key="4">
    <source>
        <dbReference type="Proteomes" id="UP000077603"/>
    </source>
</evidence>
<feature type="transmembrane region" description="Helical" evidence="2">
    <location>
        <begin position="29"/>
        <end position="51"/>
    </location>
</feature>
<gene>
    <name evidence="3" type="ORF">DA69_07780</name>
</gene>
<evidence type="ECO:0000313" key="3">
    <source>
        <dbReference type="EMBL" id="ANF54648.1"/>
    </source>
</evidence>
<name>A0A172Y624_9CAUL</name>
<dbReference type="GO" id="GO:0042910">
    <property type="term" value="F:xenobiotic transmembrane transporter activity"/>
    <property type="evidence" value="ECO:0007669"/>
    <property type="project" value="InterPro"/>
</dbReference>
<dbReference type="KEGG" id="bne:DA69_07780"/>
<dbReference type="STRING" id="588932.DA69_07780"/>
<keyword evidence="2" id="KW-0472">Membrane</keyword>
<dbReference type="GO" id="GO:0015297">
    <property type="term" value="F:antiporter activity"/>
    <property type="evidence" value="ECO:0007669"/>
    <property type="project" value="InterPro"/>
</dbReference>
<dbReference type="EMBL" id="CP015614">
    <property type="protein sequence ID" value="ANF54648.1"/>
    <property type="molecule type" value="Genomic_DNA"/>
</dbReference>
<evidence type="ECO:0000256" key="2">
    <source>
        <dbReference type="SAM" id="Phobius"/>
    </source>
</evidence>
<reference evidence="3 4" key="1">
    <citation type="journal article" date="2014" name="Genome Announc.">
        <title>Genome Sequence of a Promising Hydrogen-Producing Facultative Anaerobic Bacterium, Brevundimonas naejangsanensis Strain B1.</title>
        <authorList>
            <person name="Su H."/>
            <person name="Zhang T."/>
            <person name="Bao M."/>
            <person name="Jiang Y."/>
            <person name="Wang Y."/>
            <person name="Tan T."/>
        </authorList>
    </citation>
    <scope>NUCLEOTIDE SEQUENCE [LARGE SCALE GENOMIC DNA]</scope>
    <source>
        <strain evidence="3 4">B1</strain>
    </source>
</reference>
<dbReference type="InterPro" id="IPR050222">
    <property type="entry name" value="MATE_MdtK"/>
</dbReference>
<feature type="transmembrane region" description="Helical" evidence="2">
    <location>
        <begin position="71"/>
        <end position="92"/>
    </location>
</feature>
<feature type="transmembrane region" description="Helical" evidence="2">
    <location>
        <begin position="325"/>
        <end position="351"/>
    </location>
</feature>
<feature type="transmembrane region" description="Helical" evidence="2">
    <location>
        <begin position="113"/>
        <end position="134"/>
    </location>
</feature>
<feature type="transmembrane region" description="Helical" evidence="2">
    <location>
        <begin position="363"/>
        <end position="381"/>
    </location>
</feature>
<feature type="transmembrane region" description="Helical" evidence="2">
    <location>
        <begin position="428"/>
        <end position="449"/>
    </location>
</feature>
<sequence>MGAWLLRPPMTHALFSFKTRAALSELLKLAWPVVMARLGIMTMGLTDAIVVGHYASRELAFHSLAWAPSSVVLTTAVGLMMGVQVMTARLLGEGRGDEVGAVLRRGMTYSLQIGLVSMIGLLLLGPFGLVHMGLEEGLGEGATPALMVFALSMPAYLISVCAQFFLEGLHRPKAGMVAMWVANAVNLALNLLLVPDLLGIGLHGAVASAWATFGARTALAVFLVIFILRLPEARAWGVFKKPKRDKAVESQQMKVGLGAGASNFIEVGAFAAMTLFAGQLGAAQTASWAVVINISAIVFMVPMGLSSATAVLVGRSYGAADKAGVMRGGLAGIGVVTVLAFIIALIIWPSARLIVGAYTTDPAILAIAAPALVLATLFFVADAMQVVAAQANRAAGDVVWPTLMHLLSYGLIMIPLGWFLAHRIGVDGLVWSVIVASLISGALLTGRFVRIARRL</sequence>
<dbReference type="Pfam" id="PF01554">
    <property type="entry name" value="MatE"/>
    <property type="match status" value="2"/>
</dbReference>
<organism evidence="3 4">
    <name type="scientific">Brevundimonas naejangsanensis</name>
    <dbReference type="NCBI Taxonomy" id="588932"/>
    <lineage>
        <taxon>Bacteria</taxon>
        <taxon>Pseudomonadati</taxon>
        <taxon>Pseudomonadota</taxon>
        <taxon>Alphaproteobacteria</taxon>
        <taxon>Caulobacterales</taxon>
        <taxon>Caulobacteraceae</taxon>
        <taxon>Brevundimonas</taxon>
    </lineage>
</organism>
<dbReference type="GO" id="GO:0005886">
    <property type="term" value="C:plasma membrane"/>
    <property type="evidence" value="ECO:0007669"/>
    <property type="project" value="TreeGrafter"/>
</dbReference>
<feature type="transmembrane region" description="Helical" evidence="2">
    <location>
        <begin position="146"/>
        <end position="165"/>
    </location>
</feature>